<evidence type="ECO:0000256" key="5">
    <source>
        <dbReference type="ARBA" id="ARBA00022475"/>
    </source>
</evidence>
<sequence>MLSFLSLIKRIFTQFLFTVFLSIISTFVAAQELPITKVISLSPLDLFQQADIVVKTVMIILISLSVASWIIWLAKTYELRINKLNLINSIKYIQKKKTIDEHFELKDLAIKLVQKVAYDEYQIIKSKKVIFERSAKDCVGFQIDRILENEKSRLSKGSNILATTGSVAPFIGLFGTVWGIMHSFVAIAETNLTNLSVVAPGIAEALFATALGLVAAIPAVILYNNIVQQISNYGLLLEDASTLIHCLFDRDVDTRQEQNILCNELTGE</sequence>
<protein>
    <recommendedName>
        <fullName evidence="3">Biopolymer transport protein ExbB</fullName>
    </recommendedName>
</protein>
<dbReference type="InterPro" id="IPR002898">
    <property type="entry name" value="MotA_ExbB_proton_chnl"/>
</dbReference>
<feature type="transmembrane region" description="Helical" evidence="13">
    <location>
        <begin position="201"/>
        <end position="223"/>
    </location>
</feature>
<evidence type="ECO:0000256" key="11">
    <source>
        <dbReference type="ARBA" id="ARBA00024816"/>
    </source>
</evidence>
<keyword evidence="9 13" id="KW-1133">Transmembrane helix</keyword>
<accession>A0A833UCS3</accession>
<dbReference type="GO" id="GO:0022857">
    <property type="term" value="F:transmembrane transporter activity"/>
    <property type="evidence" value="ECO:0007669"/>
    <property type="project" value="InterPro"/>
</dbReference>
<dbReference type="EMBL" id="WNDP01000043">
    <property type="protein sequence ID" value="KAF1025244.1"/>
    <property type="molecule type" value="Genomic_DNA"/>
</dbReference>
<dbReference type="NCBIfam" id="TIGR02797">
    <property type="entry name" value="exbB"/>
    <property type="match status" value="1"/>
</dbReference>
<evidence type="ECO:0000313" key="15">
    <source>
        <dbReference type="EMBL" id="KAF1025244.1"/>
    </source>
</evidence>
<evidence type="ECO:0000259" key="14">
    <source>
        <dbReference type="Pfam" id="PF01618"/>
    </source>
</evidence>
<dbReference type="GO" id="GO:0005886">
    <property type="term" value="C:plasma membrane"/>
    <property type="evidence" value="ECO:0007669"/>
    <property type="project" value="UniProtKB-SubCell"/>
</dbReference>
<evidence type="ECO:0000256" key="13">
    <source>
        <dbReference type="SAM" id="Phobius"/>
    </source>
</evidence>
<evidence type="ECO:0000256" key="3">
    <source>
        <dbReference type="ARBA" id="ARBA00022093"/>
    </source>
</evidence>
<comment type="subunit">
    <text evidence="2">The accessory proteins ExbB and ExbD seem to form a complex with TonB.</text>
</comment>
<feature type="domain" description="MotA/TolQ/ExbB proton channel" evidence="14">
    <location>
        <begin position="143"/>
        <end position="232"/>
    </location>
</feature>
<evidence type="ECO:0000256" key="12">
    <source>
        <dbReference type="RuleBase" id="RU004057"/>
    </source>
</evidence>
<gene>
    <name evidence="15" type="primary">exbB_1</name>
    <name evidence="15" type="ORF">GAK29_02033</name>
</gene>
<dbReference type="Pfam" id="PF01618">
    <property type="entry name" value="MotA_ExbB"/>
    <property type="match status" value="1"/>
</dbReference>
<evidence type="ECO:0000256" key="9">
    <source>
        <dbReference type="ARBA" id="ARBA00022989"/>
    </source>
</evidence>
<comment type="subcellular location">
    <subcellularLocation>
        <location evidence="1">Cell inner membrane</location>
        <topology evidence="1">Multi-pass membrane protein</topology>
    </subcellularLocation>
    <subcellularLocation>
        <location evidence="12">Membrane</location>
        <topology evidence="12">Multi-pass membrane protein</topology>
    </subcellularLocation>
</comment>
<keyword evidence="5" id="KW-1003">Cell membrane</keyword>
<keyword evidence="6" id="KW-0997">Cell inner membrane</keyword>
<name>A0A833UCS3_ACIBZ</name>
<dbReference type="PANTHER" id="PTHR30625:SF16">
    <property type="entry name" value="BIOPOLYMER TRANSPORT PROTEIN EXBB"/>
    <property type="match status" value="1"/>
</dbReference>
<feature type="transmembrane region" description="Helical" evidence="13">
    <location>
        <begin position="160"/>
        <end position="181"/>
    </location>
</feature>
<evidence type="ECO:0000256" key="2">
    <source>
        <dbReference type="ARBA" id="ARBA00011471"/>
    </source>
</evidence>
<keyword evidence="7 13" id="KW-0812">Transmembrane</keyword>
<dbReference type="AlphaFoldDB" id="A0A833UCS3"/>
<comment type="function">
    <text evidence="11">Involved in the TonB-dependent energy-dependent transport of various receptor-bound substrates. Protects ExbD from proteolytic degradation and functionally stabilizes TonB.</text>
</comment>
<evidence type="ECO:0000256" key="1">
    <source>
        <dbReference type="ARBA" id="ARBA00004429"/>
    </source>
</evidence>
<dbReference type="PANTHER" id="PTHR30625">
    <property type="entry name" value="PROTEIN TOLQ"/>
    <property type="match status" value="1"/>
</dbReference>
<dbReference type="InterPro" id="IPR014164">
    <property type="entry name" value="TonB_ExbB_1"/>
</dbReference>
<keyword evidence="10 13" id="KW-0472">Membrane</keyword>
<evidence type="ECO:0000256" key="8">
    <source>
        <dbReference type="ARBA" id="ARBA00022927"/>
    </source>
</evidence>
<comment type="similarity">
    <text evidence="12">Belongs to the exbB/tolQ family.</text>
</comment>
<comment type="caution">
    <text evidence="15">The sequence shown here is derived from an EMBL/GenBank/DDBJ whole genome shotgun (WGS) entry which is preliminary data.</text>
</comment>
<evidence type="ECO:0000313" key="16">
    <source>
        <dbReference type="Proteomes" id="UP000490535"/>
    </source>
</evidence>
<organism evidence="15 16">
    <name type="scientific">Acinetobacter bereziniae</name>
    <name type="common">Acinetobacter genomosp. 10</name>
    <dbReference type="NCBI Taxonomy" id="106648"/>
    <lineage>
        <taxon>Bacteria</taxon>
        <taxon>Pseudomonadati</taxon>
        <taxon>Pseudomonadota</taxon>
        <taxon>Gammaproteobacteria</taxon>
        <taxon>Moraxellales</taxon>
        <taxon>Moraxellaceae</taxon>
        <taxon>Acinetobacter</taxon>
    </lineage>
</organism>
<dbReference type="Proteomes" id="UP000490535">
    <property type="component" value="Unassembled WGS sequence"/>
</dbReference>
<reference evidence="16" key="1">
    <citation type="journal article" date="2020" name="MBio">
        <title>Horizontal gene transfer to a defensive symbiont with a reduced genome amongst a multipartite beetle microbiome.</title>
        <authorList>
            <person name="Waterworth S.C."/>
            <person name="Florez L.V."/>
            <person name="Rees E.R."/>
            <person name="Hertweck C."/>
            <person name="Kaltenpoth M."/>
            <person name="Kwan J.C."/>
        </authorList>
    </citation>
    <scope>NUCLEOTIDE SEQUENCE [LARGE SCALE GENOMIC DNA]</scope>
</reference>
<keyword evidence="8 12" id="KW-0653">Protein transport</keyword>
<dbReference type="GO" id="GO:0017038">
    <property type="term" value="P:protein import"/>
    <property type="evidence" value="ECO:0007669"/>
    <property type="project" value="TreeGrafter"/>
</dbReference>
<keyword evidence="4 12" id="KW-0813">Transport</keyword>
<proteinExistence type="inferred from homology"/>
<evidence type="ECO:0000256" key="6">
    <source>
        <dbReference type="ARBA" id="ARBA00022519"/>
    </source>
</evidence>
<evidence type="ECO:0000256" key="7">
    <source>
        <dbReference type="ARBA" id="ARBA00022692"/>
    </source>
</evidence>
<feature type="transmembrane region" description="Helical" evidence="13">
    <location>
        <begin position="54"/>
        <end position="74"/>
    </location>
</feature>
<evidence type="ECO:0000256" key="10">
    <source>
        <dbReference type="ARBA" id="ARBA00023136"/>
    </source>
</evidence>
<evidence type="ECO:0000256" key="4">
    <source>
        <dbReference type="ARBA" id="ARBA00022448"/>
    </source>
</evidence>
<dbReference type="InterPro" id="IPR050790">
    <property type="entry name" value="ExbB/TolQ_transport"/>
</dbReference>